<name>A0ABT8FIN2_9ACTN</name>
<proteinExistence type="predicted"/>
<accession>A0ABT8FIN2</accession>
<comment type="caution">
    <text evidence="1">The sequence shown here is derived from an EMBL/GenBank/DDBJ whole genome shotgun (WGS) entry which is preliminary data.</text>
</comment>
<organism evidence="1 2">
    <name type="scientific">Nocardioides oceani</name>
    <dbReference type="NCBI Taxonomy" id="3058369"/>
    <lineage>
        <taxon>Bacteria</taxon>
        <taxon>Bacillati</taxon>
        <taxon>Actinomycetota</taxon>
        <taxon>Actinomycetes</taxon>
        <taxon>Propionibacteriales</taxon>
        <taxon>Nocardioidaceae</taxon>
        <taxon>Nocardioides</taxon>
    </lineage>
</organism>
<evidence type="ECO:0000313" key="1">
    <source>
        <dbReference type="EMBL" id="MDN4174547.1"/>
    </source>
</evidence>
<gene>
    <name evidence="1" type="ORF">QWY28_16420</name>
</gene>
<dbReference type="RefSeq" id="WP_300953641.1">
    <property type="nucleotide sequence ID" value="NZ_JAUHJQ010000007.1"/>
</dbReference>
<protein>
    <recommendedName>
        <fullName evidence="3">WXG100 family type VII secretion target</fullName>
    </recommendedName>
</protein>
<evidence type="ECO:0008006" key="3">
    <source>
        <dbReference type="Google" id="ProtNLM"/>
    </source>
</evidence>
<evidence type="ECO:0000313" key="2">
    <source>
        <dbReference type="Proteomes" id="UP001168620"/>
    </source>
</evidence>
<keyword evidence="2" id="KW-1185">Reference proteome</keyword>
<dbReference type="EMBL" id="JAUHJQ010000007">
    <property type="protein sequence ID" value="MDN4174547.1"/>
    <property type="molecule type" value="Genomic_DNA"/>
</dbReference>
<dbReference type="Proteomes" id="UP001168620">
    <property type="component" value="Unassembled WGS sequence"/>
</dbReference>
<reference evidence="1" key="1">
    <citation type="submission" date="2023-06" db="EMBL/GenBank/DDBJ databases">
        <title>Draft genome sequence of Nocardioides sp. SOB77.</title>
        <authorList>
            <person name="Zhang G."/>
        </authorList>
    </citation>
    <scope>NUCLEOTIDE SEQUENCE</scope>
    <source>
        <strain evidence="1">SOB77</strain>
    </source>
</reference>
<sequence>MTDSWGLGSGAAAGGRLVTSDEFARTVDERVEEIAVAALDSAMYWHMRDSAVSAVPGWADDAAVHIDGDPQNGWRAYFGIAPLFVWVRRYPSPLTGATPSFDAHYLGFDVPDGAVDDKVEPEVPAGLLEEYRAALQEAFEPWRSLQAPEGIVTGTVVPIMDGMYLVSDEPSALSGSSKPPVLANKDYHDLLARFGDATPHLKGVAMEYFKSKYVRQLDVVIPNLQYVMGEIAEAALGNALAVQRARKAVLAVLDAAIVAMERAKPGDDYSGYQVALGILGAVVSAAAAFATGGAAIPFIAGLGGGLIGTLAGSIPDGDPADISVTLGAEKPTGVLENIRSALATTDRELLTEEQAAAYAAFDQIDLLNATPGPGQPDPFRLEEPDETRGPLIQADRANMAVLWDTLPLIAARLRKAAALLDGAVGNDAVFRHGSVGRSVVGAQQDIAAAGQEAWTALRALAEDLDEGAQGLRDLWRDFSDTDGLTRGEFADIKRELA</sequence>